<dbReference type="CDD" id="cd11542">
    <property type="entry name" value="NTP-PPase_u5"/>
    <property type="match status" value="1"/>
</dbReference>
<organism evidence="1">
    <name type="scientific">marine sediment metagenome</name>
    <dbReference type="NCBI Taxonomy" id="412755"/>
    <lineage>
        <taxon>unclassified sequences</taxon>
        <taxon>metagenomes</taxon>
        <taxon>ecological metagenomes</taxon>
    </lineage>
</organism>
<dbReference type="EMBL" id="LAZR01004973">
    <property type="protein sequence ID" value="KKN03985.1"/>
    <property type="molecule type" value="Genomic_DNA"/>
</dbReference>
<name>A0A0F9M951_9ZZZZ</name>
<dbReference type="AlphaFoldDB" id="A0A0F9M951"/>
<comment type="caution">
    <text evidence="1">The sequence shown here is derived from an EMBL/GenBank/DDBJ whole genome shotgun (WGS) entry which is preliminary data.</text>
</comment>
<reference evidence="1" key="1">
    <citation type="journal article" date="2015" name="Nature">
        <title>Complex archaea that bridge the gap between prokaryotes and eukaryotes.</title>
        <authorList>
            <person name="Spang A."/>
            <person name="Saw J.H."/>
            <person name="Jorgensen S.L."/>
            <person name="Zaremba-Niedzwiedzka K."/>
            <person name="Martijn J."/>
            <person name="Lind A.E."/>
            <person name="van Eijk R."/>
            <person name="Schleper C."/>
            <person name="Guy L."/>
            <person name="Ettema T.J."/>
        </authorList>
    </citation>
    <scope>NUCLEOTIDE SEQUENCE</scope>
</reference>
<dbReference type="Gene3D" id="1.10.287.1080">
    <property type="entry name" value="MazG-like"/>
    <property type="match status" value="1"/>
</dbReference>
<proteinExistence type="predicted"/>
<gene>
    <name evidence="1" type="ORF">LCGC14_1102190</name>
</gene>
<evidence type="ECO:0000313" key="1">
    <source>
        <dbReference type="EMBL" id="KKN03985.1"/>
    </source>
</evidence>
<dbReference type="SUPFAM" id="SSF101386">
    <property type="entry name" value="all-alpha NTP pyrophosphatases"/>
    <property type="match status" value="1"/>
</dbReference>
<sequence>MEYPIVSLNDIASGINDTAKEKGWWRNNPPFTEKIALCHSELSEALEEWRDKKAPVYFNDDKPNKPEGWGIELVDVVIRIFDMCAQYDLDLDHMMRVKMEYNKTREYRHGGKRA</sequence>
<accession>A0A0F9M951</accession>
<protein>
    <recommendedName>
        <fullName evidence="2">NTP pyrophosphohydrolase MazG putative catalytic core domain-containing protein</fullName>
    </recommendedName>
</protein>
<evidence type="ECO:0008006" key="2">
    <source>
        <dbReference type="Google" id="ProtNLM"/>
    </source>
</evidence>